<accession>A0A5C6TGP4</accession>
<sequence length="104" mass="11699">MKKRENLELHRVSAFFLTLVHQQVSDHLPDAVRGSPSAQGEEGNFRPHSEETRLAASAIGYCTSNCLDHMDPISNDIQYRVESLFLACACRLLLPKLVAFCARR</sequence>
<gene>
    <name evidence="1" type="ORF">FocTR4_00005215</name>
</gene>
<evidence type="ECO:0000313" key="1">
    <source>
        <dbReference type="EMBL" id="TXC09494.1"/>
    </source>
</evidence>
<evidence type="ECO:0000313" key="2">
    <source>
        <dbReference type="Proteomes" id="UP000321331"/>
    </source>
</evidence>
<comment type="caution">
    <text evidence="1">The sequence shown here is derived from an EMBL/GenBank/DDBJ whole genome shotgun (WGS) entry which is preliminary data.</text>
</comment>
<dbReference type="EMBL" id="VMNF01000004">
    <property type="protein sequence ID" value="TXC09494.1"/>
    <property type="molecule type" value="Genomic_DNA"/>
</dbReference>
<protein>
    <submittedName>
        <fullName evidence="1">Uncharacterized protein</fullName>
    </submittedName>
</protein>
<dbReference type="Proteomes" id="UP000321331">
    <property type="component" value="Unassembled WGS sequence"/>
</dbReference>
<organism evidence="1 2">
    <name type="scientific">Fusarium oxysporum f. sp. cubense</name>
    <dbReference type="NCBI Taxonomy" id="61366"/>
    <lineage>
        <taxon>Eukaryota</taxon>
        <taxon>Fungi</taxon>
        <taxon>Dikarya</taxon>
        <taxon>Ascomycota</taxon>
        <taxon>Pezizomycotina</taxon>
        <taxon>Sordariomycetes</taxon>
        <taxon>Hypocreomycetidae</taxon>
        <taxon>Hypocreales</taxon>
        <taxon>Nectriaceae</taxon>
        <taxon>Fusarium</taxon>
        <taxon>Fusarium oxysporum species complex</taxon>
    </lineage>
</organism>
<dbReference type="AlphaFoldDB" id="A0A5C6TGP4"/>
<name>A0A5C6TGP4_FUSOC</name>
<reference evidence="1 2" key="1">
    <citation type="submission" date="2019-07" db="EMBL/GenBank/DDBJ databases">
        <title>The First High-Quality Draft Genome Sequence of the Causal Agent of the Current Panama Disease Epidemic.</title>
        <authorList>
            <person name="Warmington R.J."/>
            <person name="Kay W."/>
            <person name="Jeffries A."/>
            <person name="Bebber D."/>
            <person name="Moore K."/>
            <person name="Studholme D.J."/>
        </authorList>
    </citation>
    <scope>NUCLEOTIDE SEQUENCE [LARGE SCALE GENOMIC DNA]</scope>
    <source>
        <strain evidence="1 2">TR4</strain>
    </source>
</reference>
<proteinExistence type="predicted"/>